<feature type="region of interest" description="Disordered" evidence="1">
    <location>
        <begin position="174"/>
        <end position="196"/>
    </location>
</feature>
<sequence>MQFSNLFVSKHRKLDFSIQITIHDLANVPLVSGLYHVKWKLKNASHASGSTMSSPIRDHVIVWSHPINTLAHLVIAKDNILGPCEFKLQVFQEIGGTKDIVFIGSLTINLSEYANNGLTSRRYLLDECKFNSTIKLSFRLDQVTESAVPYNIPPLKKQQMFTDIPTMIINDRQQLDPTSSNSSQEIKRSHSSSALPQYCRQVTPFHNTDDPSPTDLVEQLFKTTQ</sequence>
<keyword evidence="4" id="KW-1185">Reference proteome</keyword>
<evidence type="ECO:0000256" key="1">
    <source>
        <dbReference type="SAM" id="MobiDB-lite"/>
    </source>
</evidence>
<accession>A0A9P6Z0T5</accession>
<proteinExistence type="predicted"/>
<dbReference type="PANTHER" id="PTHR21456">
    <property type="entry name" value="FAMILY WITH SEQUENCE SIMILARITY 102"/>
    <property type="match status" value="1"/>
</dbReference>
<protein>
    <recommendedName>
        <fullName evidence="2">C2 NT-type domain-containing protein</fullName>
    </recommendedName>
</protein>
<reference evidence="3 4" key="1">
    <citation type="journal article" date="2020" name="Microb. Genom.">
        <title>Genetic diversity of clinical and environmental Mucorales isolates obtained from an investigation of mucormycosis cases among solid organ transplant recipients.</title>
        <authorList>
            <person name="Nguyen M.H."/>
            <person name="Kaul D."/>
            <person name="Muto C."/>
            <person name="Cheng S.J."/>
            <person name="Richter R.A."/>
            <person name="Bruno V.M."/>
            <person name="Liu G."/>
            <person name="Beyhan S."/>
            <person name="Sundermann A.J."/>
            <person name="Mounaud S."/>
            <person name="Pasculle A.W."/>
            <person name="Nierman W.C."/>
            <person name="Driscoll E."/>
            <person name="Cumbie R."/>
            <person name="Clancy C.J."/>
            <person name="Dupont C.L."/>
        </authorList>
    </citation>
    <scope>NUCLEOTIDE SEQUENCE [LARGE SCALE GENOMIC DNA]</scope>
    <source>
        <strain evidence="3 4">GL24</strain>
    </source>
</reference>
<evidence type="ECO:0000259" key="2">
    <source>
        <dbReference type="PROSITE" id="PS51840"/>
    </source>
</evidence>
<dbReference type="PROSITE" id="PS51840">
    <property type="entry name" value="C2_NT"/>
    <property type="match status" value="1"/>
</dbReference>
<organism evidence="3 4">
    <name type="scientific">Rhizopus delemar</name>
    <dbReference type="NCBI Taxonomy" id="936053"/>
    <lineage>
        <taxon>Eukaryota</taxon>
        <taxon>Fungi</taxon>
        <taxon>Fungi incertae sedis</taxon>
        <taxon>Mucoromycota</taxon>
        <taxon>Mucoromycotina</taxon>
        <taxon>Mucoromycetes</taxon>
        <taxon>Mucorales</taxon>
        <taxon>Mucorineae</taxon>
        <taxon>Rhizopodaceae</taxon>
        <taxon>Rhizopus</taxon>
    </lineage>
</organism>
<dbReference type="PANTHER" id="PTHR21456:SF1">
    <property type="entry name" value="C2 NT-TYPE DOMAIN-CONTAINING PROTEIN"/>
    <property type="match status" value="1"/>
</dbReference>
<dbReference type="AlphaFoldDB" id="A0A9P6Z0T5"/>
<dbReference type="EMBL" id="JAANIU010001166">
    <property type="protein sequence ID" value="KAG1568343.1"/>
    <property type="molecule type" value="Genomic_DNA"/>
</dbReference>
<gene>
    <name evidence="3" type="ORF">G6F50_007378</name>
</gene>
<evidence type="ECO:0000313" key="4">
    <source>
        <dbReference type="Proteomes" id="UP000740926"/>
    </source>
</evidence>
<comment type="caution">
    <text evidence="3">The sequence shown here is derived from an EMBL/GenBank/DDBJ whole genome shotgun (WGS) entry which is preliminary data.</text>
</comment>
<dbReference type="Pfam" id="PF10358">
    <property type="entry name" value="NT-C2"/>
    <property type="match status" value="1"/>
</dbReference>
<feature type="compositionally biased region" description="Polar residues" evidence="1">
    <location>
        <begin position="174"/>
        <end position="184"/>
    </location>
</feature>
<dbReference type="Proteomes" id="UP000740926">
    <property type="component" value="Unassembled WGS sequence"/>
</dbReference>
<name>A0A9P6Z0T5_9FUNG</name>
<dbReference type="InterPro" id="IPR039931">
    <property type="entry name" value="EEIG1/2-like"/>
</dbReference>
<evidence type="ECO:0000313" key="3">
    <source>
        <dbReference type="EMBL" id="KAG1568343.1"/>
    </source>
</evidence>
<feature type="domain" description="C2 NT-type" evidence="2">
    <location>
        <begin position="6"/>
        <end position="142"/>
    </location>
</feature>
<dbReference type="InterPro" id="IPR019448">
    <property type="entry name" value="NT-C2"/>
</dbReference>